<accession>A0A4Q7JBF6</accession>
<sequence length="374" mass="39179">MTRGWPAVLVAAVAVAAGGLFYGDTPVLRLGSAGCLLLVLGLLAWWPRLGVRGLLAVCAATAAVSLATSAWTWLAFGRSLDTDTGSRIVLWAPLESAALVVLIVLACRLAPARAAVAVAVVLGMTEALIGMRLVSPLGIGVVAFTVGVWSLPAIGGAALGAYLRSLDARRTRMIADARRTQRLDLARDLHDFVAHDVSGMVVQAQAGQVVAGTDPDEARDVFHRIEQAGLQALAAMDRTVHMLTDDAGASRHRLPGLDELADLVAGFGPPATLDLDAVDVPREVGTTAYRIVVEALTNVRRHAPNSTEVRVRVCREDDDLAVTVWNNTRGPVGERSSGLGIVGLTERAEALGGTLTAGPADTGWRLAARLPVAR</sequence>
<keyword evidence="9" id="KW-1133">Transmembrane helix</keyword>
<dbReference type="GO" id="GO:0046983">
    <property type="term" value="F:protein dimerization activity"/>
    <property type="evidence" value="ECO:0007669"/>
    <property type="project" value="InterPro"/>
</dbReference>
<dbReference type="Pfam" id="PF02518">
    <property type="entry name" value="HATPase_c"/>
    <property type="match status" value="1"/>
</dbReference>
<dbReference type="SUPFAM" id="SSF55874">
    <property type="entry name" value="ATPase domain of HSP90 chaperone/DNA topoisomerase II/histidine kinase"/>
    <property type="match status" value="1"/>
</dbReference>
<dbReference type="GO" id="GO:0005524">
    <property type="term" value="F:ATP binding"/>
    <property type="evidence" value="ECO:0007669"/>
    <property type="project" value="UniProtKB-KW"/>
</dbReference>
<feature type="domain" description="Histidine kinase/HSP90-like ATPase" evidence="10">
    <location>
        <begin position="287"/>
        <end position="371"/>
    </location>
</feature>
<dbReference type="PANTHER" id="PTHR24421:SF10">
    <property type="entry name" value="NITRATE_NITRITE SENSOR PROTEIN NARQ"/>
    <property type="match status" value="1"/>
</dbReference>
<evidence type="ECO:0000256" key="9">
    <source>
        <dbReference type="SAM" id="Phobius"/>
    </source>
</evidence>
<dbReference type="GO" id="GO:0000155">
    <property type="term" value="F:phosphorelay sensor kinase activity"/>
    <property type="evidence" value="ECO:0007669"/>
    <property type="project" value="InterPro"/>
</dbReference>
<dbReference type="EMBL" id="SFCC01000004">
    <property type="protein sequence ID" value="RZQ64346.1"/>
    <property type="molecule type" value="Genomic_DNA"/>
</dbReference>
<keyword evidence="9" id="KW-0812">Transmembrane</keyword>
<dbReference type="InterPro" id="IPR011712">
    <property type="entry name" value="Sig_transdc_His_kin_sub3_dim/P"/>
</dbReference>
<protein>
    <recommendedName>
        <fullName evidence="2">histidine kinase</fullName>
        <ecNumber evidence="2">2.7.13.3</ecNumber>
    </recommendedName>
</protein>
<dbReference type="InterPro" id="IPR003594">
    <property type="entry name" value="HATPase_dom"/>
</dbReference>
<comment type="caution">
    <text evidence="12">The sequence shown here is derived from an EMBL/GenBank/DDBJ whole genome shotgun (WGS) entry which is preliminary data.</text>
</comment>
<evidence type="ECO:0000256" key="2">
    <source>
        <dbReference type="ARBA" id="ARBA00012438"/>
    </source>
</evidence>
<dbReference type="GO" id="GO:0016020">
    <property type="term" value="C:membrane"/>
    <property type="evidence" value="ECO:0007669"/>
    <property type="project" value="InterPro"/>
</dbReference>
<feature type="domain" description="Signal transduction histidine kinase subgroup 3 dimerisation and phosphoacceptor" evidence="11">
    <location>
        <begin position="182"/>
        <end position="244"/>
    </location>
</feature>
<dbReference type="AlphaFoldDB" id="A0A4Q7JBF6"/>
<dbReference type="RefSeq" id="WP_130475058.1">
    <property type="nucleotide sequence ID" value="NZ_SFCC01000004.1"/>
</dbReference>
<keyword evidence="9" id="KW-0472">Membrane</keyword>
<dbReference type="EC" id="2.7.13.3" evidence="2"/>
<feature type="transmembrane region" description="Helical" evidence="9">
    <location>
        <begin position="114"/>
        <end position="133"/>
    </location>
</feature>
<organism evidence="12 13">
    <name type="scientific">Amycolatopsis suaedae</name>
    <dbReference type="NCBI Taxonomy" id="2510978"/>
    <lineage>
        <taxon>Bacteria</taxon>
        <taxon>Bacillati</taxon>
        <taxon>Actinomycetota</taxon>
        <taxon>Actinomycetes</taxon>
        <taxon>Pseudonocardiales</taxon>
        <taxon>Pseudonocardiaceae</taxon>
        <taxon>Amycolatopsis</taxon>
    </lineage>
</organism>
<dbReference type="CDD" id="cd16917">
    <property type="entry name" value="HATPase_UhpB-NarQ-NarX-like"/>
    <property type="match status" value="1"/>
</dbReference>
<keyword evidence="8" id="KW-0902">Two-component regulatory system</keyword>
<dbReference type="Pfam" id="PF07730">
    <property type="entry name" value="HisKA_3"/>
    <property type="match status" value="1"/>
</dbReference>
<keyword evidence="6 12" id="KW-0418">Kinase</keyword>
<evidence type="ECO:0000256" key="4">
    <source>
        <dbReference type="ARBA" id="ARBA00022679"/>
    </source>
</evidence>
<dbReference type="PANTHER" id="PTHR24421">
    <property type="entry name" value="NITRATE/NITRITE SENSOR PROTEIN NARX-RELATED"/>
    <property type="match status" value="1"/>
</dbReference>
<evidence type="ECO:0000259" key="11">
    <source>
        <dbReference type="Pfam" id="PF07730"/>
    </source>
</evidence>
<comment type="catalytic activity">
    <reaction evidence="1">
        <text>ATP + protein L-histidine = ADP + protein N-phospho-L-histidine.</text>
        <dbReference type="EC" id="2.7.13.3"/>
    </reaction>
</comment>
<keyword evidence="7" id="KW-0067">ATP-binding</keyword>
<dbReference type="OrthoDB" id="227596at2"/>
<evidence type="ECO:0000256" key="8">
    <source>
        <dbReference type="ARBA" id="ARBA00023012"/>
    </source>
</evidence>
<feature type="transmembrane region" description="Helical" evidence="9">
    <location>
        <begin position="53"/>
        <end position="76"/>
    </location>
</feature>
<feature type="transmembrane region" description="Helical" evidence="9">
    <location>
        <begin position="26"/>
        <end position="46"/>
    </location>
</feature>
<keyword evidence="3" id="KW-0597">Phosphoprotein</keyword>
<evidence type="ECO:0000256" key="3">
    <source>
        <dbReference type="ARBA" id="ARBA00022553"/>
    </source>
</evidence>
<dbReference type="InterPro" id="IPR036890">
    <property type="entry name" value="HATPase_C_sf"/>
</dbReference>
<evidence type="ECO:0000256" key="1">
    <source>
        <dbReference type="ARBA" id="ARBA00000085"/>
    </source>
</evidence>
<reference evidence="12 13" key="1">
    <citation type="submission" date="2019-02" db="EMBL/GenBank/DDBJ databases">
        <title>Draft genome sequence of Amycolatopsis sp. 8-3EHSu isolated from roots of Suaeda maritima.</title>
        <authorList>
            <person name="Duangmal K."/>
            <person name="Chantavorakit T."/>
        </authorList>
    </citation>
    <scope>NUCLEOTIDE SEQUENCE [LARGE SCALE GENOMIC DNA]</scope>
    <source>
        <strain evidence="12 13">8-3EHSu</strain>
    </source>
</reference>
<keyword evidence="4" id="KW-0808">Transferase</keyword>
<evidence type="ECO:0000256" key="6">
    <source>
        <dbReference type="ARBA" id="ARBA00022777"/>
    </source>
</evidence>
<dbReference type="Gene3D" id="3.30.565.10">
    <property type="entry name" value="Histidine kinase-like ATPase, C-terminal domain"/>
    <property type="match status" value="1"/>
</dbReference>
<name>A0A4Q7JBF6_9PSEU</name>
<evidence type="ECO:0000259" key="10">
    <source>
        <dbReference type="Pfam" id="PF02518"/>
    </source>
</evidence>
<proteinExistence type="predicted"/>
<dbReference type="Gene3D" id="1.20.5.1930">
    <property type="match status" value="1"/>
</dbReference>
<evidence type="ECO:0000313" key="12">
    <source>
        <dbReference type="EMBL" id="RZQ64346.1"/>
    </source>
</evidence>
<gene>
    <name evidence="12" type="ORF">EWH70_10275</name>
</gene>
<keyword evidence="13" id="KW-1185">Reference proteome</keyword>
<evidence type="ECO:0000313" key="13">
    <source>
        <dbReference type="Proteomes" id="UP000292003"/>
    </source>
</evidence>
<dbReference type="InterPro" id="IPR050482">
    <property type="entry name" value="Sensor_HK_TwoCompSys"/>
</dbReference>
<feature type="transmembrane region" description="Helical" evidence="9">
    <location>
        <begin position="139"/>
        <end position="163"/>
    </location>
</feature>
<keyword evidence="5" id="KW-0547">Nucleotide-binding</keyword>
<evidence type="ECO:0000256" key="5">
    <source>
        <dbReference type="ARBA" id="ARBA00022741"/>
    </source>
</evidence>
<dbReference type="Proteomes" id="UP000292003">
    <property type="component" value="Unassembled WGS sequence"/>
</dbReference>
<evidence type="ECO:0000256" key="7">
    <source>
        <dbReference type="ARBA" id="ARBA00022840"/>
    </source>
</evidence>
<feature type="transmembrane region" description="Helical" evidence="9">
    <location>
        <begin position="88"/>
        <end position="107"/>
    </location>
</feature>